<dbReference type="OMA" id="DTIFVAM"/>
<dbReference type="AlphaFoldDB" id="M3JUE5"/>
<evidence type="ECO:0000256" key="7">
    <source>
        <dbReference type="ARBA" id="ARBA00023136"/>
    </source>
</evidence>
<comment type="similarity">
    <text evidence="3 8">Belongs to the CTL (choline transporter-like) family.</text>
</comment>
<dbReference type="Proteomes" id="UP000011777">
    <property type="component" value="Unassembled WGS sequence"/>
</dbReference>
<keyword evidence="11" id="KW-1185">Reference proteome</keyword>
<protein>
    <recommendedName>
        <fullName evidence="4 8">Protein PNS1</fullName>
    </recommendedName>
</protein>
<feature type="transmembrane region" description="Helical" evidence="8">
    <location>
        <begin position="424"/>
        <end position="443"/>
    </location>
</feature>
<gene>
    <name evidence="10" type="ORF">G210_3780</name>
</gene>
<feature type="transmembrane region" description="Helical" evidence="8">
    <location>
        <begin position="449"/>
        <end position="468"/>
    </location>
</feature>
<dbReference type="InterPro" id="IPR007603">
    <property type="entry name" value="Choline_transptr-like"/>
</dbReference>
<evidence type="ECO:0000256" key="9">
    <source>
        <dbReference type="SAM" id="MobiDB-lite"/>
    </source>
</evidence>
<evidence type="ECO:0000256" key="4">
    <source>
        <dbReference type="ARBA" id="ARBA00015388"/>
    </source>
</evidence>
<dbReference type="EMBL" id="AOGT01002213">
    <property type="protein sequence ID" value="EMG45989.1"/>
    <property type="molecule type" value="Genomic_DNA"/>
</dbReference>
<reference evidence="10 11" key="1">
    <citation type="submission" date="2013-02" db="EMBL/GenBank/DDBJ databases">
        <title>Genome sequence of Candida maltosa Xu316, a potential industrial strain for xylitol and ethanol production.</title>
        <authorList>
            <person name="Yu J."/>
            <person name="Wang Q."/>
            <person name="Geng X."/>
            <person name="Bao W."/>
            <person name="He P."/>
            <person name="Cai J."/>
        </authorList>
    </citation>
    <scope>NUCLEOTIDE SEQUENCE [LARGE SCALE GENOMIC DNA]</scope>
    <source>
        <strain evidence="11">Xu316</strain>
    </source>
</reference>
<comment type="subcellular location">
    <subcellularLocation>
        <location evidence="2 8">Cell membrane</location>
        <topology evidence="2 8">Multi-pass membrane protein</topology>
    </subcellularLocation>
</comment>
<dbReference type="HOGENOM" id="CLU_026724_0_0_1"/>
<keyword evidence="7 8" id="KW-0472">Membrane</keyword>
<dbReference type="GO" id="GO:0005886">
    <property type="term" value="C:plasma membrane"/>
    <property type="evidence" value="ECO:0007669"/>
    <property type="project" value="UniProtKB-SubCell"/>
</dbReference>
<comment type="caution">
    <text evidence="10">The sequence shown here is derived from an EMBL/GenBank/DDBJ whole genome shotgun (WGS) entry which is preliminary data.</text>
</comment>
<name>M3JUE5_CANMX</name>
<dbReference type="GO" id="GO:0022857">
    <property type="term" value="F:transmembrane transporter activity"/>
    <property type="evidence" value="ECO:0007669"/>
    <property type="project" value="UniProtKB-UniRule"/>
</dbReference>
<evidence type="ECO:0000256" key="3">
    <source>
        <dbReference type="ARBA" id="ARBA00007168"/>
    </source>
</evidence>
<evidence type="ECO:0000256" key="5">
    <source>
        <dbReference type="ARBA" id="ARBA00022692"/>
    </source>
</evidence>
<dbReference type="eggNOG" id="KOG1362">
    <property type="taxonomic scope" value="Eukaryota"/>
</dbReference>
<feature type="transmembrane region" description="Helical" evidence="8">
    <location>
        <begin position="169"/>
        <end position="187"/>
    </location>
</feature>
<dbReference type="Pfam" id="PF04515">
    <property type="entry name" value="Choline_transpo"/>
    <property type="match status" value="1"/>
</dbReference>
<keyword evidence="5 8" id="KW-0812">Transmembrane</keyword>
<sequence>MSNNNYPPPSYPPPDQPQYQQQQQDNTYHVRPDIEHQQFGNDGYYEKPVPSQNFDDSFKIEKPKFNDLPFAIFFWLVVAGFIAVAGITLNALRATYGFQGGSIYGSANTFTLNTNTIILFAFIIVMAFILSAAIIVFARMAPKAFIVTGVILNVVLGIGTAIFYFVEKYYSAAVVFLVFALIGAWCYWSSRHRIPLSATILATVIDVMKMYPSTLITSFIGLIVSAAFSVLFSVVIVATYVKFDPNNSNEACNVGGGSCSKSKLIGVLVFVFFAGFYISEVIRNVIHVVIAGIYGTWYYLANSDQGAPRHPALASLKRALTYCFGSICFGSLIVSLIQLLRQLISILRSNFAAEGNGWGVCGMIVLDFVIGFIDWLVRYFNKYAYCYVALYGKSYIKSARDTFDLIRYKGMDALINDMFINTSLNLYSLFVAYLVALLAFLYLKFTKPAYNSGGDFYAPVIAFAFLIAGQINRISLTVIESGTATFFVALAKDPEIYQMTNRNKFDEIFRNYPQVLEKITTDH</sequence>
<comment type="function">
    <text evidence="1 8">Probably involved in transport through the plasma membrane.</text>
</comment>
<accession>M3JUE5</accession>
<feature type="transmembrane region" description="Helical" evidence="8">
    <location>
        <begin position="68"/>
        <end position="89"/>
    </location>
</feature>
<dbReference type="STRING" id="1245528.M3JUE5"/>
<feature type="transmembrane region" description="Helical" evidence="8">
    <location>
        <begin position="218"/>
        <end position="241"/>
    </location>
</feature>
<feature type="transmembrane region" description="Helical" evidence="8">
    <location>
        <begin position="262"/>
        <end position="279"/>
    </location>
</feature>
<evidence type="ECO:0000256" key="6">
    <source>
        <dbReference type="ARBA" id="ARBA00022989"/>
    </source>
</evidence>
<feature type="region of interest" description="Disordered" evidence="9">
    <location>
        <begin position="1"/>
        <end position="29"/>
    </location>
</feature>
<dbReference type="OrthoDB" id="44736at2759"/>
<feature type="transmembrane region" description="Helical" evidence="8">
    <location>
        <begin position="144"/>
        <end position="163"/>
    </location>
</feature>
<evidence type="ECO:0000313" key="11">
    <source>
        <dbReference type="Proteomes" id="UP000011777"/>
    </source>
</evidence>
<evidence type="ECO:0000256" key="8">
    <source>
        <dbReference type="RuleBase" id="RU368066"/>
    </source>
</evidence>
<evidence type="ECO:0000256" key="1">
    <source>
        <dbReference type="ARBA" id="ARBA00002957"/>
    </source>
</evidence>
<feature type="transmembrane region" description="Helical" evidence="8">
    <location>
        <begin position="356"/>
        <end position="377"/>
    </location>
</feature>
<organism evidence="10 11">
    <name type="scientific">Candida maltosa (strain Xu316)</name>
    <name type="common">Yeast</name>
    <dbReference type="NCBI Taxonomy" id="1245528"/>
    <lineage>
        <taxon>Eukaryota</taxon>
        <taxon>Fungi</taxon>
        <taxon>Dikarya</taxon>
        <taxon>Ascomycota</taxon>
        <taxon>Saccharomycotina</taxon>
        <taxon>Pichiomycetes</taxon>
        <taxon>Debaryomycetaceae</taxon>
        <taxon>Candida/Lodderomyces clade</taxon>
        <taxon>Candida</taxon>
    </lineage>
</organism>
<feature type="compositionally biased region" description="Low complexity" evidence="9">
    <location>
        <begin position="17"/>
        <end position="26"/>
    </location>
</feature>
<feature type="compositionally biased region" description="Pro residues" evidence="9">
    <location>
        <begin position="1"/>
        <end position="16"/>
    </location>
</feature>
<evidence type="ECO:0000313" key="10">
    <source>
        <dbReference type="EMBL" id="EMG45989.1"/>
    </source>
</evidence>
<keyword evidence="6 8" id="KW-1133">Transmembrane helix</keyword>
<dbReference type="PANTHER" id="PTHR12385">
    <property type="entry name" value="CHOLINE TRANSPORTER-LIKE (SLC FAMILY 44)"/>
    <property type="match status" value="1"/>
</dbReference>
<proteinExistence type="inferred from homology"/>
<evidence type="ECO:0000256" key="2">
    <source>
        <dbReference type="ARBA" id="ARBA00004651"/>
    </source>
</evidence>
<dbReference type="PANTHER" id="PTHR12385:SF4">
    <property type="entry name" value="PROTEIN PNS1"/>
    <property type="match status" value="1"/>
</dbReference>
<feature type="transmembrane region" description="Helical" evidence="8">
    <location>
        <begin position="322"/>
        <end position="344"/>
    </location>
</feature>
<feature type="transmembrane region" description="Helical" evidence="8">
    <location>
        <begin position="117"/>
        <end position="137"/>
    </location>
</feature>